<comment type="subcellular location">
    <subcellularLocation>
        <location evidence="1">Cell membrane</location>
        <topology evidence="1">Multi-pass membrane protein</topology>
    </subcellularLocation>
</comment>
<evidence type="ECO:0000256" key="3">
    <source>
        <dbReference type="ARBA" id="ARBA00022692"/>
    </source>
</evidence>
<dbReference type="EMBL" id="JAEAGR010000006">
    <property type="protein sequence ID" value="MBH1940757.1"/>
    <property type="molecule type" value="Genomic_DNA"/>
</dbReference>
<dbReference type="SUPFAM" id="SSF103473">
    <property type="entry name" value="MFS general substrate transporter"/>
    <property type="match status" value="1"/>
</dbReference>
<dbReference type="PROSITE" id="PS50850">
    <property type="entry name" value="MFS"/>
    <property type="match status" value="1"/>
</dbReference>
<evidence type="ECO:0000256" key="2">
    <source>
        <dbReference type="ARBA" id="ARBA00022448"/>
    </source>
</evidence>
<evidence type="ECO:0000313" key="9">
    <source>
        <dbReference type="Proteomes" id="UP000623269"/>
    </source>
</evidence>
<dbReference type="InterPro" id="IPR011701">
    <property type="entry name" value="MFS"/>
</dbReference>
<reference evidence="8" key="1">
    <citation type="submission" date="2020-12" db="EMBL/GenBank/DDBJ databases">
        <title>M. sibirica DSM 26468T genome.</title>
        <authorList>
            <person name="Thieme N."/>
            <person name="Rettenmaier R."/>
            <person name="Zverlov V."/>
            <person name="Liebl W."/>
        </authorList>
    </citation>
    <scope>NUCLEOTIDE SEQUENCE</scope>
    <source>
        <strain evidence="8">DSM 26468</strain>
    </source>
</reference>
<feature type="transmembrane region" description="Helical" evidence="6">
    <location>
        <begin position="94"/>
        <end position="111"/>
    </location>
</feature>
<feature type="domain" description="Major facilitator superfamily (MFS) profile" evidence="7">
    <location>
        <begin position="1"/>
        <end position="404"/>
    </location>
</feature>
<feature type="transmembrane region" description="Helical" evidence="6">
    <location>
        <begin position="377"/>
        <end position="400"/>
    </location>
</feature>
<dbReference type="Proteomes" id="UP000623269">
    <property type="component" value="Unassembled WGS sequence"/>
</dbReference>
<keyword evidence="2" id="KW-0813">Transport</keyword>
<dbReference type="RefSeq" id="WP_197660981.1">
    <property type="nucleotide sequence ID" value="NZ_JAEAGR010000006.1"/>
</dbReference>
<evidence type="ECO:0000256" key="5">
    <source>
        <dbReference type="ARBA" id="ARBA00023136"/>
    </source>
</evidence>
<evidence type="ECO:0000313" key="8">
    <source>
        <dbReference type="EMBL" id="MBH1940757.1"/>
    </source>
</evidence>
<dbReference type="Pfam" id="PF07690">
    <property type="entry name" value="MFS_1"/>
    <property type="match status" value="1"/>
</dbReference>
<keyword evidence="9" id="KW-1185">Reference proteome</keyword>
<dbReference type="PANTHER" id="PTHR23530:SF1">
    <property type="entry name" value="PERMEASE, MAJOR FACILITATOR SUPERFAMILY-RELATED"/>
    <property type="match status" value="1"/>
</dbReference>
<feature type="transmembrane region" description="Helical" evidence="6">
    <location>
        <begin position="161"/>
        <end position="181"/>
    </location>
</feature>
<keyword evidence="3 6" id="KW-0812">Transmembrane</keyword>
<gene>
    <name evidence="8" type="ORF">I5677_07645</name>
</gene>
<dbReference type="GO" id="GO:0022857">
    <property type="term" value="F:transmembrane transporter activity"/>
    <property type="evidence" value="ECO:0007669"/>
    <property type="project" value="InterPro"/>
</dbReference>
<evidence type="ECO:0000256" key="6">
    <source>
        <dbReference type="SAM" id="Phobius"/>
    </source>
</evidence>
<feature type="transmembrane region" description="Helical" evidence="6">
    <location>
        <begin position="257"/>
        <end position="278"/>
    </location>
</feature>
<sequence>MNKRISQTNVYLIYSGATAFFFTLIFTINQVYYIDMIKLNPLQLVLVGTVLELSAFLFEIPTGIVADMKSRKMSVIIGTTIMGLAFLLEGLVPMFIAVIISQVLWGLGYTFTSGADEAWIADETGEEGLDTLYLRGAQIGQFLSFAGILISTIIGSYMVNLPIIAGGALFLLLAVFLLCFMTEENFSPAPQEERNSWRQMKHTFLQGIKFIKSNMLLKIIFFMSLLYGLYSEGFDRLWTAHFISDIGFWKSMDLKPVVWIGIIDGTAMILSILSVEYIKRVLKKTGKLQKVWLLTGVNLFMVAAIIVFAFAGNFSVALSSYLMFYILRRINDPIFSAWKNRNLKSEVRATVLSTYGQLDALGQIIGGPVIGFIALKASISVAIFISSIFLVPILGLYLLAIKKHRDM</sequence>
<name>A0A8J7H258_9FIRM</name>
<feature type="transmembrane region" description="Helical" evidence="6">
    <location>
        <begin position="12"/>
        <end position="34"/>
    </location>
</feature>
<dbReference type="InterPro" id="IPR036259">
    <property type="entry name" value="MFS_trans_sf"/>
</dbReference>
<evidence type="ECO:0000259" key="7">
    <source>
        <dbReference type="PROSITE" id="PS50850"/>
    </source>
</evidence>
<feature type="transmembrane region" description="Helical" evidence="6">
    <location>
        <begin position="299"/>
        <end position="327"/>
    </location>
</feature>
<feature type="transmembrane region" description="Helical" evidence="6">
    <location>
        <begin position="40"/>
        <end position="60"/>
    </location>
</feature>
<comment type="caution">
    <text evidence="8">The sequence shown here is derived from an EMBL/GenBank/DDBJ whole genome shotgun (WGS) entry which is preliminary data.</text>
</comment>
<organism evidence="8 9">
    <name type="scientific">Mobilitalea sibirica</name>
    <dbReference type="NCBI Taxonomy" id="1462919"/>
    <lineage>
        <taxon>Bacteria</taxon>
        <taxon>Bacillati</taxon>
        <taxon>Bacillota</taxon>
        <taxon>Clostridia</taxon>
        <taxon>Lachnospirales</taxon>
        <taxon>Lachnospiraceae</taxon>
        <taxon>Mobilitalea</taxon>
    </lineage>
</organism>
<dbReference type="AlphaFoldDB" id="A0A8J7H258"/>
<accession>A0A8J7H258</accession>
<dbReference type="InterPro" id="IPR053160">
    <property type="entry name" value="MFS_DHA3_Transporter"/>
</dbReference>
<keyword evidence="5 6" id="KW-0472">Membrane</keyword>
<dbReference type="InterPro" id="IPR020846">
    <property type="entry name" value="MFS_dom"/>
</dbReference>
<evidence type="ECO:0000256" key="4">
    <source>
        <dbReference type="ARBA" id="ARBA00022989"/>
    </source>
</evidence>
<dbReference type="PANTHER" id="PTHR23530">
    <property type="entry name" value="TRANSPORT PROTEIN-RELATED"/>
    <property type="match status" value="1"/>
</dbReference>
<keyword evidence="4 6" id="KW-1133">Transmembrane helix</keyword>
<proteinExistence type="predicted"/>
<dbReference type="CDD" id="cd06174">
    <property type="entry name" value="MFS"/>
    <property type="match status" value="1"/>
</dbReference>
<feature type="transmembrane region" description="Helical" evidence="6">
    <location>
        <begin position="210"/>
        <end position="230"/>
    </location>
</feature>
<protein>
    <submittedName>
        <fullName evidence="8">MFS transporter</fullName>
    </submittedName>
</protein>
<evidence type="ECO:0000256" key="1">
    <source>
        <dbReference type="ARBA" id="ARBA00004651"/>
    </source>
</evidence>
<dbReference type="GO" id="GO:0005886">
    <property type="term" value="C:plasma membrane"/>
    <property type="evidence" value="ECO:0007669"/>
    <property type="project" value="UniProtKB-SubCell"/>
</dbReference>
<dbReference type="Gene3D" id="1.20.1250.20">
    <property type="entry name" value="MFS general substrate transporter like domains"/>
    <property type="match status" value="1"/>
</dbReference>